<comment type="caution">
    <text evidence="3">The sequence shown here is derived from an EMBL/GenBank/DDBJ whole genome shotgun (WGS) entry which is preliminary data.</text>
</comment>
<gene>
    <name evidence="3" type="ORF">F9K24_11260</name>
</gene>
<dbReference type="Gene3D" id="3.40.640.10">
    <property type="entry name" value="Type I PLP-dependent aspartate aminotransferase-like (Major domain)"/>
    <property type="match status" value="1"/>
</dbReference>
<sequence length="391" mass="43291">MSEGLSHRQSWNYLNFCGVSPLYDPARMAAHRFDERHSLQGALVFAEYPDVLGELRQSAGRLLHTDASNLSFVKNTAEGLSMIAAGYPLQAGDEIVSYVHEYPSNHYPWLVQEHRGATLKLIQNRAYGLLACDDSIALPGPCSFSLEDIDAVVTPRTKIISISHVQFTSGFAVDLKQLGAYCKERNIDLVVDAAQSLGALPLYPEMWNISAIAASGWKWLLGPIGCGLLYTSPAFREKIRTVMTGADLMKQGQDYLNHTWNPYTDGRKFEYSTSPVSLAVALKVCIDELPLQNTIEGVRDHIFAMQDVFIELLDRSSLPGIKEKIHPLCFQPEHRSGILSLIVPDPDTASRKLRDKGIVCTVRGGYLRLAPHLPTTASDIERFFSALASIV</sequence>
<dbReference type="Pfam" id="PF00266">
    <property type="entry name" value="Aminotran_5"/>
    <property type="match status" value="1"/>
</dbReference>
<keyword evidence="1" id="KW-0663">Pyridoxal phosphate</keyword>
<dbReference type="Proteomes" id="UP000460298">
    <property type="component" value="Unassembled WGS sequence"/>
</dbReference>
<dbReference type="EMBL" id="WBUI01000010">
    <property type="protein sequence ID" value="KAB2932174.1"/>
    <property type="molecule type" value="Genomic_DNA"/>
</dbReference>
<dbReference type="InterPro" id="IPR015422">
    <property type="entry name" value="PyrdxlP-dep_Trfase_small"/>
</dbReference>
<evidence type="ECO:0000256" key="1">
    <source>
        <dbReference type="ARBA" id="ARBA00022898"/>
    </source>
</evidence>
<keyword evidence="3" id="KW-0808">Transferase</keyword>
<reference evidence="3 4" key="1">
    <citation type="submission" date="2019-10" db="EMBL/GenBank/DDBJ databases">
        <title>Extracellular Electron Transfer in a Candidatus Methanoperedens spp. Enrichment Culture.</title>
        <authorList>
            <person name="Berger S."/>
            <person name="Rangel Shaw D."/>
            <person name="Berben T."/>
            <person name="In 'T Zandt M."/>
            <person name="Frank J."/>
            <person name="Reimann J."/>
            <person name="Jetten M.S.M."/>
            <person name="Welte C.U."/>
        </authorList>
    </citation>
    <scope>NUCLEOTIDE SEQUENCE [LARGE SCALE GENOMIC DNA]</scope>
    <source>
        <strain evidence="3">SB12</strain>
    </source>
</reference>
<evidence type="ECO:0000259" key="2">
    <source>
        <dbReference type="Pfam" id="PF00266"/>
    </source>
</evidence>
<keyword evidence="3" id="KW-0032">Aminotransferase</keyword>
<name>A0A833H100_9LEPT</name>
<evidence type="ECO:0000313" key="3">
    <source>
        <dbReference type="EMBL" id="KAB2932174.1"/>
    </source>
</evidence>
<dbReference type="SUPFAM" id="SSF53383">
    <property type="entry name" value="PLP-dependent transferases"/>
    <property type="match status" value="1"/>
</dbReference>
<protein>
    <submittedName>
        <fullName evidence="3">Aminotransferase class V-fold PLP-dependent enzyme</fullName>
    </submittedName>
</protein>
<dbReference type="PANTHER" id="PTHR43586:SF15">
    <property type="entry name" value="BLR3095 PROTEIN"/>
    <property type="match status" value="1"/>
</dbReference>
<feature type="domain" description="Aminotransferase class V" evidence="2">
    <location>
        <begin position="52"/>
        <end position="315"/>
    </location>
</feature>
<dbReference type="GO" id="GO:0008483">
    <property type="term" value="F:transaminase activity"/>
    <property type="evidence" value="ECO:0007669"/>
    <property type="project" value="UniProtKB-KW"/>
</dbReference>
<organism evidence="3 4">
    <name type="scientific">Leptonema illini</name>
    <dbReference type="NCBI Taxonomy" id="183"/>
    <lineage>
        <taxon>Bacteria</taxon>
        <taxon>Pseudomonadati</taxon>
        <taxon>Spirochaetota</taxon>
        <taxon>Spirochaetia</taxon>
        <taxon>Leptospirales</taxon>
        <taxon>Leptospiraceae</taxon>
        <taxon>Leptonema</taxon>
    </lineage>
</organism>
<evidence type="ECO:0000313" key="4">
    <source>
        <dbReference type="Proteomes" id="UP000460298"/>
    </source>
</evidence>
<dbReference type="AlphaFoldDB" id="A0A833H100"/>
<dbReference type="Gene3D" id="3.90.1150.10">
    <property type="entry name" value="Aspartate Aminotransferase, domain 1"/>
    <property type="match status" value="1"/>
</dbReference>
<dbReference type="InterPro" id="IPR000192">
    <property type="entry name" value="Aminotrans_V_dom"/>
</dbReference>
<proteinExistence type="predicted"/>
<dbReference type="InterPro" id="IPR015424">
    <property type="entry name" value="PyrdxlP-dep_Trfase"/>
</dbReference>
<accession>A0A833H100</accession>
<dbReference type="PANTHER" id="PTHR43586">
    <property type="entry name" value="CYSTEINE DESULFURASE"/>
    <property type="match status" value="1"/>
</dbReference>
<dbReference type="InterPro" id="IPR015421">
    <property type="entry name" value="PyrdxlP-dep_Trfase_major"/>
</dbReference>